<dbReference type="InterPro" id="IPR052044">
    <property type="entry name" value="PKS_Associated_Protein"/>
</dbReference>
<dbReference type="OrthoDB" id="9791637at2"/>
<dbReference type="EMBL" id="PVZC01000007">
    <property type="protein sequence ID" value="PRX96777.1"/>
    <property type="molecule type" value="Genomic_DNA"/>
</dbReference>
<dbReference type="InterPro" id="IPR014710">
    <property type="entry name" value="RmlC-like_jellyroll"/>
</dbReference>
<dbReference type="Gene3D" id="2.60.120.10">
    <property type="entry name" value="Jelly Rolls"/>
    <property type="match status" value="1"/>
</dbReference>
<dbReference type="AlphaFoldDB" id="A0A2T0PZD8"/>
<comment type="caution">
    <text evidence="2">The sequence shown here is derived from an EMBL/GenBank/DDBJ whole genome shotgun (WGS) entry which is preliminary data.</text>
</comment>
<protein>
    <submittedName>
        <fullName evidence="2">Cupin domain-containing protein</fullName>
    </submittedName>
</protein>
<evidence type="ECO:0000313" key="3">
    <source>
        <dbReference type="Proteomes" id="UP000237846"/>
    </source>
</evidence>
<keyword evidence="3" id="KW-1185">Reference proteome</keyword>
<dbReference type="RefSeq" id="WP_106250265.1">
    <property type="nucleotide sequence ID" value="NZ_PVZC01000007.1"/>
</dbReference>
<organism evidence="2 3">
    <name type="scientific">Allonocardiopsis opalescens</name>
    <dbReference type="NCBI Taxonomy" id="1144618"/>
    <lineage>
        <taxon>Bacteria</taxon>
        <taxon>Bacillati</taxon>
        <taxon>Actinomycetota</taxon>
        <taxon>Actinomycetes</taxon>
        <taxon>Streptosporangiales</taxon>
        <taxon>Allonocardiopsis</taxon>
    </lineage>
</organism>
<dbReference type="SUPFAM" id="SSF51182">
    <property type="entry name" value="RmlC-like cupins"/>
    <property type="match status" value="1"/>
</dbReference>
<evidence type="ECO:0000259" key="1">
    <source>
        <dbReference type="Pfam" id="PF07883"/>
    </source>
</evidence>
<dbReference type="Pfam" id="PF07883">
    <property type="entry name" value="Cupin_2"/>
    <property type="match status" value="1"/>
</dbReference>
<gene>
    <name evidence="2" type="ORF">CLV72_107300</name>
</gene>
<proteinExistence type="predicted"/>
<dbReference type="InterPro" id="IPR011051">
    <property type="entry name" value="RmlC_Cupin_sf"/>
</dbReference>
<accession>A0A2T0PZD8</accession>
<evidence type="ECO:0000313" key="2">
    <source>
        <dbReference type="EMBL" id="PRX96777.1"/>
    </source>
</evidence>
<reference evidence="2 3" key="1">
    <citation type="submission" date="2018-03" db="EMBL/GenBank/DDBJ databases">
        <title>Genomic Encyclopedia of Archaeal and Bacterial Type Strains, Phase II (KMG-II): from individual species to whole genera.</title>
        <authorList>
            <person name="Goeker M."/>
        </authorList>
    </citation>
    <scope>NUCLEOTIDE SEQUENCE [LARGE SCALE GENOMIC DNA]</scope>
    <source>
        <strain evidence="2 3">DSM 45601</strain>
    </source>
</reference>
<name>A0A2T0PZD8_9ACTN</name>
<feature type="domain" description="Cupin type-2" evidence="1">
    <location>
        <begin position="36"/>
        <end position="106"/>
    </location>
</feature>
<dbReference type="PANTHER" id="PTHR36114">
    <property type="entry name" value="16.7 KDA PROTEIN IN WHIE LOCUS"/>
    <property type="match status" value="1"/>
</dbReference>
<dbReference type="InterPro" id="IPR013096">
    <property type="entry name" value="Cupin_2"/>
</dbReference>
<dbReference type="PANTHER" id="PTHR36114:SF1">
    <property type="entry name" value="16.7 KDA PROTEIN IN WHIE LOCUS"/>
    <property type="match status" value="1"/>
</dbReference>
<dbReference type="Proteomes" id="UP000237846">
    <property type="component" value="Unassembled WGS sequence"/>
</dbReference>
<sequence>MHIRPDDVPTMSFDWGTITWFVTPASVPGAATSQGEVIVYPGRGHERHNHPDAEELIYVVSGEAEQTVGDGEPFTIREGEGVWVPTGVYHSTHNRSWRPLRLVVTYSPGGAEAALTEAPDFRSDGAGMPVLWRREG</sequence>